<dbReference type="CDD" id="cd03784">
    <property type="entry name" value="GT1_Gtf-like"/>
    <property type="match status" value="1"/>
</dbReference>
<dbReference type="EMBL" id="JACBZS010000001">
    <property type="protein sequence ID" value="NYI70495.1"/>
    <property type="molecule type" value="Genomic_DNA"/>
</dbReference>
<proteinExistence type="predicted"/>
<evidence type="ECO:0000259" key="1">
    <source>
        <dbReference type="Pfam" id="PF06722"/>
    </source>
</evidence>
<dbReference type="FunFam" id="3.40.50.2000:FF:000072">
    <property type="entry name" value="Glycosyl transferase"/>
    <property type="match status" value="1"/>
</dbReference>
<dbReference type="GO" id="GO:0017000">
    <property type="term" value="P:antibiotic biosynthetic process"/>
    <property type="evidence" value="ECO:0007669"/>
    <property type="project" value="UniProtKB-ARBA"/>
</dbReference>
<dbReference type="Proteomes" id="UP000527616">
    <property type="component" value="Unassembled WGS sequence"/>
</dbReference>
<dbReference type="InterPro" id="IPR050426">
    <property type="entry name" value="Glycosyltransferase_28"/>
</dbReference>
<keyword evidence="2" id="KW-0808">Transferase</keyword>
<sequence length="432" mass="46547">MYSFLMAGPPFYGHVNPVLTVVKELVESGHAVRYMTGSRFAAAVTEAGATYVPLPGDADFDDRTLAEEGPRLSGLKEIREDVIRACIDPARSQYDALRAELATRPADVVMADPTFFGAALLAAHPAQERPLVIGGGILPLMLSSRYAPPFGLGISPSSGRWNVARNVALNTLVQKVGLRRVQRAYGDVYAAVHGRRPAGFAFDWYATTDAVVQFTIPSFEYSRPDAGVDIHFAGPANRVSQAPSELPPWWGDLQGGQPVVVATQGTYRNVDLSEVIHPTIEGLADEDVLVVITTGGRPIANVGPLPTNVRAAEFIPYHELLPLTDAYVTNGGYGGIHFAMQYGVPIVTAGDTEDKPESCARVAWTGVGINLRTGKPSAETMRRSVQRVLTEPQFREASQRLSREINDSAGTDVLVEVVGELLSNRAAQAARR</sequence>
<dbReference type="SUPFAM" id="SSF53756">
    <property type="entry name" value="UDP-Glycosyltransferase/glycogen phosphorylase"/>
    <property type="match status" value="1"/>
</dbReference>
<comment type="caution">
    <text evidence="2">The sequence shown here is derived from an EMBL/GenBank/DDBJ whole genome shotgun (WGS) entry which is preliminary data.</text>
</comment>
<gene>
    <name evidence="2" type="ORF">GGQ54_001055</name>
</gene>
<dbReference type="RefSeq" id="WP_179444445.1">
    <property type="nucleotide sequence ID" value="NZ_JACBZS010000001.1"/>
</dbReference>
<evidence type="ECO:0000313" key="3">
    <source>
        <dbReference type="Proteomes" id="UP000527616"/>
    </source>
</evidence>
<organism evidence="2 3">
    <name type="scientific">Naumannella cuiyingiana</name>
    <dbReference type="NCBI Taxonomy" id="1347891"/>
    <lineage>
        <taxon>Bacteria</taxon>
        <taxon>Bacillati</taxon>
        <taxon>Actinomycetota</taxon>
        <taxon>Actinomycetes</taxon>
        <taxon>Propionibacteriales</taxon>
        <taxon>Propionibacteriaceae</taxon>
        <taxon>Naumannella</taxon>
    </lineage>
</organism>
<dbReference type="GO" id="GO:0016758">
    <property type="term" value="F:hexosyltransferase activity"/>
    <property type="evidence" value="ECO:0007669"/>
    <property type="project" value="UniProtKB-ARBA"/>
</dbReference>
<dbReference type="InterPro" id="IPR002213">
    <property type="entry name" value="UDP_glucos_trans"/>
</dbReference>
<evidence type="ECO:0000313" key="2">
    <source>
        <dbReference type="EMBL" id="NYI70495.1"/>
    </source>
</evidence>
<dbReference type="AlphaFoldDB" id="A0A7Z0D7T1"/>
<dbReference type="PANTHER" id="PTHR48050:SF13">
    <property type="entry name" value="STEROL 3-BETA-GLUCOSYLTRANSFERASE UGT80A2"/>
    <property type="match status" value="1"/>
</dbReference>
<reference evidence="2 3" key="1">
    <citation type="submission" date="2020-07" db="EMBL/GenBank/DDBJ databases">
        <title>Sequencing the genomes of 1000 actinobacteria strains.</title>
        <authorList>
            <person name="Klenk H.-P."/>
        </authorList>
    </citation>
    <scope>NUCLEOTIDE SEQUENCE [LARGE SCALE GENOMIC DNA]</scope>
    <source>
        <strain evidence="2 3">DSM 103164</strain>
    </source>
</reference>
<dbReference type="PANTHER" id="PTHR48050">
    <property type="entry name" value="STEROL 3-BETA-GLUCOSYLTRANSFERASE"/>
    <property type="match status" value="1"/>
</dbReference>
<name>A0A7Z0D7T1_9ACTN</name>
<dbReference type="GO" id="GO:0008194">
    <property type="term" value="F:UDP-glycosyltransferase activity"/>
    <property type="evidence" value="ECO:0007669"/>
    <property type="project" value="InterPro"/>
</dbReference>
<dbReference type="Pfam" id="PF06722">
    <property type="entry name" value="EryCIII-like_C"/>
    <property type="match status" value="1"/>
</dbReference>
<keyword evidence="3" id="KW-1185">Reference proteome</keyword>
<accession>A0A7Z0D7T1</accession>
<dbReference type="InterPro" id="IPR010610">
    <property type="entry name" value="EryCIII-like_C"/>
</dbReference>
<protein>
    <submittedName>
        <fullName evidence="2">UDP:flavonoid glycosyltransferase YjiC (YdhE family)</fullName>
    </submittedName>
</protein>
<feature type="domain" description="Erythromycin biosynthesis protein CIII-like C-terminal" evidence="1">
    <location>
        <begin position="281"/>
        <end position="406"/>
    </location>
</feature>
<dbReference type="Gene3D" id="3.40.50.2000">
    <property type="entry name" value="Glycogen Phosphorylase B"/>
    <property type="match status" value="2"/>
</dbReference>